<comment type="pathway">
    <text evidence="7">Amino-acid biosynthesis; L-arginine biosynthesis [regulation].</text>
</comment>
<dbReference type="HAMAP" id="MF_00173">
    <property type="entry name" value="Arg_repressor"/>
    <property type="match status" value="1"/>
</dbReference>
<dbReference type="Pfam" id="PF01316">
    <property type="entry name" value="Arg_repressor"/>
    <property type="match status" value="1"/>
</dbReference>
<dbReference type="GO" id="GO:0003677">
    <property type="term" value="F:DNA binding"/>
    <property type="evidence" value="ECO:0007669"/>
    <property type="project" value="UniProtKB-KW"/>
</dbReference>
<dbReference type="GO" id="GO:0003700">
    <property type="term" value="F:DNA-binding transcription factor activity"/>
    <property type="evidence" value="ECO:0007669"/>
    <property type="project" value="UniProtKB-UniRule"/>
</dbReference>
<evidence type="ECO:0000256" key="3">
    <source>
        <dbReference type="ARBA" id="ARBA00022490"/>
    </source>
</evidence>
<dbReference type="InterPro" id="IPR020900">
    <property type="entry name" value="Arg_repress_DNA-bd"/>
</dbReference>
<dbReference type="SUPFAM" id="SSF46785">
    <property type="entry name" value="Winged helix' DNA-binding domain"/>
    <property type="match status" value="1"/>
</dbReference>
<organism evidence="11 12">
    <name type="scientific">Anaerostipes rhamnosivorans</name>
    <dbReference type="NCBI Taxonomy" id="1229621"/>
    <lineage>
        <taxon>Bacteria</taxon>
        <taxon>Bacillati</taxon>
        <taxon>Bacillota</taxon>
        <taxon>Clostridia</taxon>
        <taxon>Lachnospirales</taxon>
        <taxon>Lachnospiraceae</taxon>
        <taxon>Anaerostipes</taxon>
    </lineage>
</organism>
<dbReference type="Gene3D" id="1.10.10.10">
    <property type="entry name" value="Winged helix-like DNA-binding domain superfamily/Winged helix DNA-binding domain"/>
    <property type="match status" value="1"/>
</dbReference>
<dbReference type="GO" id="GO:0006526">
    <property type="term" value="P:L-arginine biosynthetic process"/>
    <property type="evidence" value="ECO:0007669"/>
    <property type="project" value="UniProtKB-UniPathway"/>
</dbReference>
<keyword evidence="4 7" id="KW-0805">Transcription regulation</keyword>
<evidence type="ECO:0000313" key="11">
    <source>
        <dbReference type="EMBL" id="QCP35044.1"/>
    </source>
</evidence>
<evidence type="ECO:0000259" key="9">
    <source>
        <dbReference type="Pfam" id="PF01316"/>
    </source>
</evidence>
<dbReference type="EMBL" id="CP040058">
    <property type="protein sequence ID" value="QCP35044.1"/>
    <property type="molecule type" value="Genomic_DNA"/>
</dbReference>
<dbReference type="AlphaFoldDB" id="A0A4P8IGR7"/>
<dbReference type="Pfam" id="PF02863">
    <property type="entry name" value="Arg_repressor_C"/>
    <property type="match status" value="1"/>
</dbReference>
<dbReference type="PANTHER" id="PTHR34471">
    <property type="entry name" value="ARGININE REPRESSOR"/>
    <property type="match status" value="1"/>
</dbReference>
<dbReference type="NCBIfam" id="TIGR01529">
    <property type="entry name" value="argR_whole"/>
    <property type="match status" value="1"/>
</dbReference>
<keyword evidence="6 7" id="KW-0804">Transcription</keyword>
<name>A0A4P8IGR7_9FIRM</name>
<gene>
    <name evidence="7" type="primary">argR</name>
    <name evidence="11" type="ORF">AR1Y2_1590</name>
</gene>
<comment type="function">
    <text evidence="7">Regulates arginine biosynthesis genes.</text>
</comment>
<sequence length="154" mass="16907">MKKKRQQAIIELIAKRPIETQEELTNRLNEQGFKTTQATVSRDIRELELTKIPLPDGRQAYGLLAAREKEVAKSYQRILNDAIVSMETAGNLLVIKTAAGMAMACAAALDDLDLPGLLGSIAGDDTIFCAVREQEKGSDIIGEIRLMMESTSDK</sequence>
<keyword evidence="7" id="KW-0055">Arginine biosynthesis</keyword>
<dbReference type="GO" id="GO:0051259">
    <property type="term" value="P:protein complex oligomerization"/>
    <property type="evidence" value="ECO:0007669"/>
    <property type="project" value="InterPro"/>
</dbReference>
<evidence type="ECO:0000259" key="10">
    <source>
        <dbReference type="Pfam" id="PF02863"/>
    </source>
</evidence>
<dbReference type="GO" id="GO:0005737">
    <property type="term" value="C:cytoplasm"/>
    <property type="evidence" value="ECO:0007669"/>
    <property type="project" value="UniProtKB-SubCell"/>
</dbReference>
<evidence type="ECO:0000256" key="5">
    <source>
        <dbReference type="ARBA" id="ARBA00023125"/>
    </source>
</evidence>
<dbReference type="Gene3D" id="3.30.1360.40">
    <property type="match status" value="1"/>
</dbReference>
<evidence type="ECO:0000256" key="2">
    <source>
        <dbReference type="ARBA" id="ARBA00008316"/>
    </source>
</evidence>
<reference evidence="11 12" key="1">
    <citation type="submission" date="2019-05" db="EMBL/GenBank/DDBJ databases">
        <title>Complete genome sequencing of Anaerostipes rhamnosivorans.</title>
        <authorList>
            <person name="Bui T.P.N."/>
            <person name="de Vos W.M."/>
        </authorList>
    </citation>
    <scope>NUCLEOTIDE SEQUENCE [LARGE SCALE GENOMIC DNA]</scope>
    <source>
        <strain evidence="11 12">1y2</strain>
    </source>
</reference>
<dbReference type="Proteomes" id="UP000298653">
    <property type="component" value="Chromosome"/>
</dbReference>
<keyword evidence="3 7" id="KW-0963">Cytoplasm</keyword>
<feature type="domain" description="Arginine repressor C-terminal" evidence="10">
    <location>
        <begin position="79"/>
        <end position="144"/>
    </location>
</feature>
<keyword evidence="7" id="KW-0678">Repressor</keyword>
<keyword evidence="12" id="KW-1185">Reference proteome</keyword>
<dbReference type="InterPro" id="IPR036251">
    <property type="entry name" value="Arg_repress_C_sf"/>
</dbReference>
<feature type="domain" description="Arginine repressor DNA-binding" evidence="9">
    <location>
        <begin position="2"/>
        <end position="66"/>
    </location>
</feature>
<dbReference type="InterPro" id="IPR001669">
    <property type="entry name" value="Arg_repress"/>
</dbReference>
<keyword evidence="7" id="KW-0028">Amino-acid biosynthesis</keyword>
<dbReference type="InterPro" id="IPR036390">
    <property type="entry name" value="WH_DNA-bd_sf"/>
</dbReference>
<evidence type="ECO:0000256" key="8">
    <source>
        <dbReference type="NCBIfam" id="TIGR01529"/>
    </source>
</evidence>
<comment type="similarity">
    <text evidence="2 7">Belongs to the ArgR family.</text>
</comment>
<dbReference type="RefSeq" id="WP_137328473.1">
    <property type="nucleotide sequence ID" value="NZ_CP040058.1"/>
</dbReference>
<keyword evidence="5 7" id="KW-0238">DNA-binding</keyword>
<dbReference type="PRINTS" id="PR01467">
    <property type="entry name" value="ARGREPRESSOR"/>
</dbReference>
<dbReference type="OrthoDB" id="9807089at2"/>
<evidence type="ECO:0000256" key="1">
    <source>
        <dbReference type="ARBA" id="ARBA00004496"/>
    </source>
</evidence>
<dbReference type="SUPFAM" id="SSF55252">
    <property type="entry name" value="C-terminal domain of arginine repressor"/>
    <property type="match status" value="1"/>
</dbReference>
<dbReference type="InterPro" id="IPR036388">
    <property type="entry name" value="WH-like_DNA-bd_sf"/>
</dbReference>
<comment type="subcellular location">
    <subcellularLocation>
        <location evidence="1 7">Cytoplasm</location>
    </subcellularLocation>
</comment>
<dbReference type="PANTHER" id="PTHR34471:SF1">
    <property type="entry name" value="ARGININE REPRESSOR"/>
    <property type="match status" value="1"/>
</dbReference>
<evidence type="ECO:0000256" key="6">
    <source>
        <dbReference type="ARBA" id="ARBA00023163"/>
    </source>
</evidence>
<evidence type="ECO:0000313" key="12">
    <source>
        <dbReference type="Proteomes" id="UP000298653"/>
    </source>
</evidence>
<dbReference type="GO" id="GO:1900079">
    <property type="term" value="P:regulation of arginine biosynthetic process"/>
    <property type="evidence" value="ECO:0007669"/>
    <property type="project" value="UniProtKB-UniRule"/>
</dbReference>
<dbReference type="KEGG" id="arf:AR1Y2_1590"/>
<evidence type="ECO:0000256" key="7">
    <source>
        <dbReference type="HAMAP-Rule" id="MF_00173"/>
    </source>
</evidence>
<accession>A0A4P8IGR7</accession>
<protein>
    <recommendedName>
        <fullName evidence="7 8">Arginine repressor</fullName>
    </recommendedName>
</protein>
<dbReference type="UniPathway" id="UPA00068"/>
<evidence type="ECO:0000256" key="4">
    <source>
        <dbReference type="ARBA" id="ARBA00023015"/>
    </source>
</evidence>
<dbReference type="InterPro" id="IPR020899">
    <property type="entry name" value="Arg_repress_C"/>
</dbReference>
<proteinExistence type="inferred from homology"/>
<dbReference type="GO" id="GO:0034618">
    <property type="term" value="F:arginine binding"/>
    <property type="evidence" value="ECO:0007669"/>
    <property type="project" value="InterPro"/>
</dbReference>